<sequence>MPGAEGAEYQVVTDFITDEMTRNSQSKTVAELAEANASVPGASLVRWFDLVNPGGDWDHKEDIRDIAAETTG</sequence>
<evidence type="ECO:0000313" key="1">
    <source>
        <dbReference type="EMBL" id="GIM68656.1"/>
    </source>
</evidence>
<dbReference type="Proteomes" id="UP000681340">
    <property type="component" value="Unassembled WGS sequence"/>
</dbReference>
<evidence type="ECO:0000313" key="2">
    <source>
        <dbReference type="Proteomes" id="UP000681340"/>
    </source>
</evidence>
<reference evidence="1" key="1">
    <citation type="submission" date="2021-03" db="EMBL/GenBank/DDBJ databases">
        <title>Whole genome shotgun sequence of Actinoplanes auranticolor NBRC 12245.</title>
        <authorList>
            <person name="Komaki H."/>
            <person name="Tamura T."/>
        </authorList>
    </citation>
    <scope>NUCLEOTIDE SEQUENCE</scope>
    <source>
        <strain evidence="1">NBRC 12245</strain>
    </source>
</reference>
<dbReference type="AlphaFoldDB" id="A0A919SBI0"/>
<accession>A0A919SBI0</accession>
<protein>
    <submittedName>
        <fullName evidence="1">Uncharacterized protein</fullName>
    </submittedName>
</protein>
<comment type="caution">
    <text evidence="1">The sequence shown here is derived from an EMBL/GenBank/DDBJ whole genome shotgun (WGS) entry which is preliminary data.</text>
</comment>
<proteinExistence type="predicted"/>
<gene>
    <name evidence="1" type="ORF">Aau02nite_32690</name>
</gene>
<keyword evidence="2" id="KW-1185">Reference proteome</keyword>
<dbReference type="EMBL" id="BOQL01000026">
    <property type="protein sequence ID" value="GIM68656.1"/>
    <property type="molecule type" value="Genomic_DNA"/>
</dbReference>
<name>A0A919SBI0_9ACTN</name>
<organism evidence="1 2">
    <name type="scientific">Actinoplanes auranticolor</name>
    <dbReference type="NCBI Taxonomy" id="47988"/>
    <lineage>
        <taxon>Bacteria</taxon>
        <taxon>Bacillati</taxon>
        <taxon>Actinomycetota</taxon>
        <taxon>Actinomycetes</taxon>
        <taxon>Micromonosporales</taxon>
        <taxon>Micromonosporaceae</taxon>
        <taxon>Actinoplanes</taxon>
    </lineage>
</organism>